<evidence type="ECO:0000313" key="9">
    <source>
        <dbReference type="EMBL" id="MBV7391864.1"/>
    </source>
</evidence>
<feature type="transmembrane region" description="Helical" evidence="7">
    <location>
        <begin position="262"/>
        <end position="283"/>
    </location>
</feature>
<evidence type="ECO:0000259" key="8">
    <source>
        <dbReference type="PROSITE" id="PS50850"/>
    </source>
</evidence>
<keyword evidence="3" id="KW-1003">Cell membrane</keyword>
<dbReference type="InterPro" id="IPR020846">
    <property type="entry name" value="MFS_dom"/>
</dbReference>
<evidence type="ECO:0000256" key="2">
    <source>
        <dbReference type="ARBA" id="ARBA00022448"/>
    </source>
</evidence>
<evidence type="ECO:0000256" key="4">
    <source>
        <dbReference type="ARBA" id="ARBA00022692"/>
    </source>
</evidence>
<feature type="domain" description="Major facilitator superfamily (MFS) profile" evidence="8">
    <location>
        <begin position="1"/>
        <end position="197"/>
    </location>
</feature>
<comment type="caution">
    <text evidence="9">The sequence shown here is derived from an EMBL/GenBank/DDBJ whole genome shotgun (WGS) entry which is preliminary data.</text>
</comment>
<feature type="transmembrane region" description="Helical" evidence="7">
    <location>
        <begin position="292"/>
        <end position="317"/>
    </location>
</feature>
<accession>A0ABS6TFZ5</accession>
<gene>
    <name evidence="9" type="ORF">KUA55_14340</name>
</gene>
<dbReference type="CDD" id="cd06173">
    <property type="entry name" value="MFS_MefA_like"/>
    <property type="match status" value="1"/>
</dbReference>
<dbReference type="Proteomes" id="UP000774130">
    <property type="component" value="Unassembled WGS sequence"/>
</dbReference>
<evidence type="ECO:0000256" key="5">
    <source>
        <dbReference type="ARBA" id="ARBA00022989"/>
    </source>
</evidence>
<evidence type="ECO:0000256" key="6">
    <source>
        <dbReference type="ARBA" id="ARBA00023136"/>
    </source>
</evidence>
<dbReference type="PANTHER" id="PTHR43266">
    <property type="entry name" value="MACROLIDE-EFFLUX PROTEIN"/>
    <property type="match status" value="1"/>
</dbReference>
<dbReference type="InterPro" id="IPR011701">
    <property type="entry name" value="MFS"/>
</dbReference>
<feature type="transmembrane region" description="Helical" evidence="7">
    <location>
        <begin position="229"/>
        <end position="250"/>
    </location>
</feature>
<reference evidence="9 10" key="1">
    <citation type="submission" date="2021-06" db="EMBL/GenBank/DDBJ databases">
        <title>Enterococcus alishanensis sp. nov., a novel lactic acid bacterium isolated from fresh coffee beans.</title>
        <authorList>
            <person name="Chen Y.-S."/>
        </authorList>
    </citation>
    <scope>NUCLEOTIDE SEQUENCE [LARGE SCALE GENOMIC DNA]</scope>
    <source>
        <strain evidence="9 10">ALS3</strain>
    </source>
</reference>
<feature type="transmembrane region" description="Helical" evidence="7">
    <location>
        <begin position="391"/>
        <end position="412"/>
    </location>
</feature>
<feature type="transmembrane region" description="Helical" evidence="7">
    <location>
        <begin position="173"/>
        <end position="193"/>
    </location>
</feature>
<dbReference type="EMBL" id="JAHUZB010000006">
    <property type="protein sequence ID" value="MBV7391864.1"/>
    <property type="molecule type" value="Genomic_DNA"/>
</dbReference>
<dbReference type="Pfam" id="PF07690">
    <property type="entry name" value="MFS_1"/>
    <property type="match status" value="1"/>
</dbReference>
<sequence length="418" mass="45163">MVTMETSKYQTTFNFIKLVTGQAVSVFGTSLLRFALSLYVLDITGRSDIYATLFAVSSLPILLSPIGGALADRFNRKSIMVALDLANGLFSLLLLAAFLLNQSALVIIAIAMILFGFVGAMDTPVITAIIPSIASGDKLESANGILQGVQSLSGIVAPVLGGLLYAMIGMENILIITTAAFFLTALLETRILVPKNKSDYSGNIIRVLISDLKEGFHYTLQHSFIRKTMFISVGLNFALTPLFIVGVPYILRITMNLNTSLYGIGVGVIEFATILGALIVGLVSKKLKVSNFYLWILFISILLIPIIFACTPFMLQYGTLPSFLIFLLSGVPLSACLSIISIFAISKVQKITPTKNLGKVMSIIMATAQCAAPIGQILYGIGFEIFQTTVYVPITITLIATLLLSVISKLLYRNEVDI</sequence>
<keyword evidence="10" id="KW-1185">Reference proteome</keyword>
<organism evidence="9 10">
    <name type="scientific">Enterococcus alishanensis</name>
    <dbReference type="NCBI Taxonomy" id="1303817"/>
    <lineage>
        <taxon>Bacteria</taxon>
        <taxon>Bacillati</taxon>
        <taxon>Bacillota</taxon>
        <taxon>Bacilli</taxon>
        <taxon>Lactobacillales</taxon>
        <taxon>Enterococcaceae</taxon>
        <taxon>Enterococcus</taxon>
    </lineage>
</organism>
<feature type="transmembrane region" description="Helical" evidence="7">
    <location>
        <begin position="49"/>
        <end position="71"/>
    </location>
</feature>
<evidence type="ECO:0000256" key="1">
    <source>
        <dbReference type="ARBA" id="ARBA00004651"/>
    </source>
</evidence>
<protein>
    <submittedName>
        <fullName evidence="9">MFS transporter</fullName>
    </submittedName>
</protein>
<evidence type="ECO:0000256" key="3">
    <source>
        <dbReference type="ARBA" id="ARBA00022475"/>
    </source>
</evidence>
<keyword evidence="2" id="KW-0813">Transport</keyword>
<dbReference type="PANTHER" id="PTHR43266:SF9">
    <property type="entry name" value="PERMEASE, MAJOR FACILITATOR SUPERFAMILY-RELATED"/>
    <property type="match status" value="1"/>
</dbReference>
<keyword evidence="4 7" id="KW-0812">Transmembrane</keyword>
<dbReference type="RefSeq" id="WP_218327074.1">
    <property type="nucleotide sequence ID" value="NZ_JAHUZB010000006.1"/>
</dbReference>
<feature type="transmembrane region" description="Helical" evidence="7">
    <location>
        <begin position="12"/>
        <end position="37"/>
    </location>
</feature>
<evidence type="ECO:0000256" key="7">
    <source>
        <dbReference type="SAM" id="Phobius"/>
    </source>
</evidence>
<keyword evidence="6 7" id="KW-0472">Membrane</keyword>
<proteinExistence type="predicted"/>
<evidence type="ECO:0000313" key="10">
    <source>
        <dbReference type="Proteomes" id="UP000774130"/>
    </source>
</evidence>
<keyword evidence="5 7" id="KW-1133">Transmembrane helix</keyword>
<comment type="subcellular location">
    <subcellularLocation>
        <location evidence="1">Cell membrane</location>
        <topology evidence="1">Multi-pass membrane protein</topology>
    </subcellularLocation>
</comment>
<feature type="transmembrane region" description="Helical" evidence="7">
    <location>
        <begin position="357"/>
        <end position="379"/>
    </location>
</feature>
<dbReference type="PROSITE" id="PS50850">
    <property type="entry name" value="MFS"/>
    <property type="match status" value="1"/>
</dbReference>
<feature type="transmembrane region" description="Helical" evidence="7">
    <location>
        <begin position="323"/>
        <end position="345"/>
    </location>
</feature>
<name>A0ABS6TFZ5_9ENTE</name>